<evidence type="ECO:0000256" key="1">
    <source>
        <dbReference type="ARBA" id="ARBA00022723"/>
    </source>
</evidence>
<keyword evidence="5" id="KW-1185">Reference proteome</keyword>
<dbReference type="NCBIfam" id="NF006685">
    <property type="entry name" value="PRK09230.1"/>
    <property type="match status" value="1"/>
</dbReference>
<dbReference type="NCBIfam" id="NF005748">
    <property type="entry name" value="PRK07572.1"/>
    <property type="match status" value="1"/>
</dbReference>
<dbReference type="AlphaFoldDB" id="A0A7M3MBW2"/>
<evidence type="ECO:0000313" key="5">
    <source>
        <dbReference type="Proteomes" id="UP000448292"/>
    </source>
</evidence>
<dbReference type="EMBL" id="QMIE01000014">
    <property type="protein sequence ID" value="TVM15804.1"/>
    <property type="molecule type" value="Genomic_DNA"/>
</dbReference>
<name>A0A7M3MBW2_9BACT</name>
<dbReference type="FunFam" id="3.20.20.140:FF:000019">
    <property type="entry name" value="Cytosine deaminase"/>
    <property type="match status" value="1"/>
</dbReference>
<dbReference type="Gene3D" id="2.30.40.10">
    <property type="entry name" value="Urease, subunit C, domain 1"/>
    <property type="match status" value="1"/>
</dbReference>
<dbReference type="InterPro" id="IPR011059">
    <property type="entry name" value="Metal-dep_hydrolase_composite"/>
</dbReference>
<dbReference type="GO" id="GO:0046872">
    <property type="term" value="F:metal ion binding"/>
    <property type="evidence" value="ECO:0007669"/>
    <property type="project" value="UniProtKB-KW"/>
</dbReference>
<gene>
    <name evidence="4" type="ORF">DPQ33_13960</name>
</gene>
<dbReference type="Gene3D" id="3.20.20.140">
    <property type="entry name" value="Metal-dependent hydrolases"/>
    <property type="match status" value="1"/>
</dbReference>
<dbReference type="Pfam" id="PF07969">
    <property type="entry name" value="Amidohydro_3"/>
    <property type="match status" value="1"/>
</dbReference>
<dbReference type="PANTHER" id="PTHR32027">
    <property type="entry name" value="CYTOSINE DEAMINASE"/>
    <property type="match status" value="1"/>
</dbReference>
<evidence type="ECO:0000256" key="2">
    <source>
        <dbReference type="ARBA" id="ARBA00022801"/>
    </source>
</evidence>
<evidence type="ECO:0000259" key="3">
    <source>
        <dbReference type="Pfam" id="PF07969"/>
    </source>
</evidence>
<dbReference type="PANTHER" id="PTHR32027:SF0">
    <property type="entry name" value="CYTOSINE DEAMINASE"/>
    <property type="match status" value="1"/>
</dbReference>
<keyword evidence="2 4" id="KW-0378">Hydrolase</keyword>
<dbReference type="GO" id="GO:0035888">
    <property type="term" value="F:isoguanine deaminase activity"/>
    <property type="evidence" value="ECO:0007669"/>
    <property type="project" value="TreeGrafter"/>
</dbReference>
<dbReference type="InterPro" id="IPR032466">
    <property type="entry name" value="Metal_Hydrolase"/>
</dbReference>
<organism evidence="4 5">
    <name type="scientific">Oceanidesulfovibrio indonesiensis</name>
    <dbReference type="NCBI Taxonomy" id="54767"/>
    <lineage>
        <taxon>Bacteria</taxon>
        <taxon>Pseudomonadati</taxon>
        <taxon>Thermodesulfobacteriota</taxon>
        <taxon>Desulfovibrionia</taxon>
        <taxon>Desulfovibrionales</taxon>
        <taxon>Desulfovibrionaceae</taxon>
        <taxon>Oceanidesulfovibrio</taxon>
    </lineage>
</organism>
<dbReference type="OrthoDB" id="9815027at2"/>
<dbReference type="InterPro" id="IPR052349">
    <property type="entry name" value="Metallo-hydrolase_Enzymes"/>
</dbReference>
<dbReference type="Proteomes" id="UP000448292">
    <property type="component" value="Unassembled WGS sequence"/>
</dbReference>
<dbReference type="RefSeq" id="WP_144303847.1">
    <property type="nucleotide sequence ID" value="NZ_QMIE01000014.1"/>
</dbReference>
<evidence type="ECO:0000313" key="4">
    <source>
        <dbReference type="EMBL" id="TVM15804.1"/>
    </source>
</evidence>
<dbReference type="GO" id="GO:0006209">
    <property type="term" value="P:cytosine catabolic process"/>
    <property type="evidence" value="ECO:0007669"/>
    <property type="project" value="TreeGrafter"/>
</dbReference>
<protein>
    <submittedName>
        <fullName evidence="4">Cytosine deaminase</fullName>
        <ecNumber evidence="4">3.5.4.1</ecNumber>
    </submittedName>
</protein>
<accession>A0A7M3MBW2</accession>
<keyword evidence="1" id="KW-0479">Metal-binding</keyword>
<sequence>MDLVIKNARLPGAETRVDIGVTAGIIHKIGKPDSLTAPRKIDAKGGLVSPPFVDPHVHLDAALTAGDPRHNESGTLLEGIRIWGERKQRLSVEDIKARAYRAITWMVAQGVLFVRTHADASEPTLTTVQALTELRDELRGLVDIQVVAFPQDGIYTHDDGERLMEEAIDLGVDCLGCIPHNEFTREDGVASVEYVMGLASETGLLVDIHCDETDDDHSRFSETVAAQTIKRGLHGRVAASHATAMHSYNNAYAAKLIGLLARADVGIITNPFDNSILQARGDSYPKRRGITRVDELLAAGVTVGIGHDSIMDPWYPLGRGSMLQAANLLLHMAQLSGREQILEVFRMITDNSAKILNVDNNYGIEEGKPATFVVLNADDEREAIRLMPECLYVVRDGRILAQTEPALSTVQLTAGKQIVDFRSPATSGYAAALRTSAADAEPDEA</sequence>
<comment type="caution">
    <text evidence="4">The sequence shown here is derived from an EMBL/GenBank/DDBJ whole genome shotgun (WGS) entry which is preliminary data.</text>
</comment>
<dbReference type="GO" id="GO:0004131">
    <property type="term" value="F:cytosine deaminase activity"/>
    <property type="evidence" value="ECO:0007669"/>
    <property type="project" value="UniProtKB-EC"/>
</dbReference>
<feature type="domain" description="Amidohydrolase 3" evidence="3">
    <location>
        <begin position="41"/>
        <end position="400"/>
    </location>
</feature>
<dbReference type="EC" id="3.5.4.1" evidence="4"/>
<proteinExistence type="predicted"/>
<reference evidence="4 5" key="1">
    <citation type="submission" date="2018-06" db="EMBL/GenBank/DDBJ databases">
        <title>Complete genome of Desulfovibrio indonesiensis P37SLT.</title>
        <authorList>
            <person name="Crispim J.S."/>
            <person name="Vidigal P.M.P."/>
            <person name="Silva L.C.F."/>
            <person name="Laguardia C.N."/>
            <person name="Araujo L.C."/>
            <person name="Dias R.S."/>
            <person name="Sousa M.P."/>
            <person name="Paula S.O."/>
            <person name="Silva C."/>
        </authorList>
    </citation>
    <scope>NUCLEOTIDE SEQUENCE [LARGE SCALE GENOMIC DNA]</scope>
    <source>
        <strain evidence="4 5">P37SLT</strain>
    </source>
</reference>
<dbReference type="InterPro" id="IPR013108">
    <property type="entry name" value="Amidohydro_3"/>
</dbReference>
<dbReference type="SUPFAM" id="SSF51556">
    <property type="entry name" value="Metallo-dependent hydrolases"/>
    <property type="match status" value="1"/>
</dbReference>
<dbReference type="SUPFAM" id="SSF51338">
    <property type="entry name" value="Composite domain of metallo-dependent hydrolases"/>
    <property type="match status" value="2"/>
</dbReference>
<dbReference type="CDD" id="cd01293">
    <property type="entry name" value="Bact_CD"/>
    <property type="match status" value="1"/>
</dbReference>